<dbReference type="HAMAP" id="MF_01477">
    <property type="entry name" value="Iojap_RsfS"/>
    <property type="match status" value="1"/>
</dbReference>
<keyword evidence="2" id="KW-0678">Repressor</keyword>
<comment type="subunit">
    <text evidence="2">Interacts with ribosomal protein uL14 (rplN).</text>
</comment>
<dbReference type="PANTHER" id="PTHR21043">
    <property type="entry name" value="IOJAP SUPERFAMILY ORTHOLOG"/>
    <property type="match status" value="1"/>
</dbReference>
<dbReference type="RefSeq" id="WP_264138523.1">
    <property type="nucleotide sequence ID" value="NZ_JAOYOD010000001.1"/>
</dbReference>
<dbReference type="InterPro" id="IPR004394">
    <property type="entry name" value="Iojap/RsfS/C7orf30"/>
</dbReference>
<dbReference type="NCBIfam" id="TIGR00090">
    <property type="entry name" value="rsfS_iojap_ybeB"/>
    <property type="match status" value="1"/>
</dbReference>
<dbReference type="InterPro" id="IPR043519">
    <property type="entry name" value="NT_sf"/>
</dbReference>
<dbReference type="Gene3D" id="3.30.460.10">
    <property type="entry name" value="Beta Polymerase, domain 2"/>
    <property type="match status" value="1"/>
</dbReference>
<keyword evidence="2" id="KW-0963">Cytoplasm</keyword>
<dbReference type="Proteomes" id="UP001300692">
    <property type="component" value="Unassembled WGS sequence"/>
</dbReference>
<evidence type="ECO:0000313" key="3">
    <source>
        <dbReference type="EMBL" id="MCV9387703.1"/>
    </source>
</evidence>
<evidence type="ECO:0000313" key="4">
    <source>
        <dbReference type="Proteomes" id="UP001300692"/>
    </source>
</evidence>
<keyword evidence="2" id="KW-0810">Translation regulation</keyword>
<comment type="caution">
    <text evidence="3">The sequence shown here is derived from an EMBL/GenBank/DDBJ whole genome shotgun (WGS) entry which is preliminary data.</text>
</comment>
<reference evidence="3 4" key="1">
    <citation type="submission" date="2022-10" db="EMBL/GenBank/DDBJ databases">
        <title>Comparative genomics and taxonomic characterization of three novel marine species of genus Reichenbachiella exhibiting antioxidant and polysaccharide degradation activities.</title>
        <authorList>
            <person name="Muhammad N."/>
            <person name="Lee Y.-J."/>
            <person name="Ko J."/>
            <person name="Kim S.-G."/>
        </authorList>
    </citation>
    <scope>NUCLEOTIDE SEQUENCE [LARGE SCALE GENOMIC DNA]</scope>
    <source>
        <strain evidence="3 4">ABR2-5</strain>
    </source>
</reference>
<proteinExistence type="inferred from homology"/>
<protein>
    <recommendedName>
        <fullName evidence="2">Ribosomal silencing factor RsfS</fullName>
    </recommendedName>
</protein>
<evidence type="ECO:0000256" key="1">
    <source>
        <dbReference type="ARBA" id="ARBA00010574"/>
    </source>
</evidence>
<dbReference type="SUPFAM" id="SSF81301">
    <property type="entry name" value="Nucleotidyltransferase"/>
    <property type="match status" value="1"/>
</dbReference>
<organism evidence="3 4">
    <name type="scientific">Reichenbachiella ulvae</name>
    <dbReference type="NCBI Taxonomy" id="2980104"/>
    <lineage>
        <taxon>Bacteria</taxon>
        <taxon>Pseudomonadati</taxon>
        <taxon>Bacteroidota</taxon>
        <taxon>Cytophagia</taxon>
        <taxon>Cytophagales</taxon>
        <taxon>Reichenbachiellaceae</taxon>
        <taxon>Reichenbachiella</taxon>
    </lineage>
</organism>
<dbReference type="EMBL" id="JAOYOD010000001">
    <property type="protein sequence ID" value="MCV9387703.1"/>
    <property type="molecule type" value="Genomic_DNA"/>
</dbReference>
<gene>
    <name evidence="2 3" type="primary">rsfS</name>
    <name evidence="3" type="ORF">N7U62_13560</name>
</gene>
<evidence type="ECO:0000256" key="2">
    <source>
        <dbReference type="HAMAP-Rule" id="MF_01477"/>
    </source>
</evidence>
<keyword evidence="4" id="KW-1185">Reference proteome</keyword>
<comment type="function">
    <text evidence="2">Functions as a ribosomal silencing factor. Interacts with ribosomal protein uL14 (rplN), blocking formation of intersubunit bridge B8. Prevents association of the 30S and 50S ribosomal subunits and the formation of functional ribosomes, thus repressing translation.</text>
</comment>
<sequence>MTEVKGVKESEQLEEIVVKGMQEKKASDIVVIDLKEIGNAVANYFVICSGNSDTQLDAIADSVEEEVYKALGINPWQKEGKENKEWILLDYADVVVHIFRKDRREFYSLEKLWGDAKVTQIEDL</sequence>
<comment type="similarity">
    <text evidence="1 2">Belongs to the Iojap/RsfS family.</text>
</comment>
<dbReference type="Pfam" id="PF02410">
    <property type="entry name" value="RsfS"/>
    <property type="match status" value="1"/>
</dbReference>
<accession>A0ABT3CWW6</accession>
<dbReference type="PANTHER" id="PTHR21043:SF0">
    <property type="entry name" value="MITOCHONDRIAL ASSEMBLY OF RIBOSOMAL LARGE SUBUNIT PROTEIN 1"/>
    <property type="match status" value="1"/>
</dbReference>
<name>A0ABT3CWW6_9BACT</name>
<comment type="subcellular location">
    <subcellularLocation>
        <location evidence="2">Cytoplasm</location>
    </subcellularLocation>
</comment>